<protein>
    <recommendedName>
        <fullName evidence="4">CCHC-type domain-containing protein</fullName>
    </recommendedName>
</protein>
<comment type="caution">
    <text evidence="2">The sequence shown here is derived from an EMBL/GenBank/DDBJ whole genome shotgun (WGS) entry which is preliminary data.</text>
</comment>
<name>A0AAV6TWU8_9ARAC</name>
<sequence>MDGSSQTEQMESRVMSSGAPETIINSHTRASTSVAKPNSNKGQKKSKGKNHQAETMGPKPSSRSVNQDAGINAQEANALPPKVTSLDQDRSPTPQTLAVSESQGESLGGNQTTTSQADASQQPQVEIPYQSKRSDNAQTHDSERSFAEVAGWGPSCPRGPIQVKSTAPSSNSGSSGRDQVKPGNDVKRTRPYIREVLVVGPLGNTSSSKLPFRYFMWNLLDTNGLGKPAHARSTLAGGLVLFLVYLQSLDALEEALGRDDFRERISVRRSCGNSRKPQIKICDMEDIDFEVERNKILREIEVERNLPNVTLRFVFKYSRDSKERRSDWVLEVDPRYWVNVRTLKFFRFRWGRHAVFEFLDLNQCNRCFAFGHGSKRCSKKPLCKRCG</sequence>
<reference evidence="2 3" key="1">
    <citation type="journal article" date="2022" name="Nat. Ecol. Evol.">
        <title>A masculinizing supergene underlies an exaggerated male reproductive morph in a spider.</title>
        <authorList>
            <person name="Hendrickx F."/>
            <person name="De Corte Z."/>
            <person name="Sonet G."/>
            <person name="Van Belleghem S.M."/>
            <person name="Kostlbacher S."/>
            <person name="Vangestel C."/>
        </authorList>
    </citation>
    <scope>NUCLEOTIDE SEQUENCE [LARGE SCALE GENOMIC DNA]</scope>
    <source>
        <tissue evidence="2">Whole body</tissue>
    </source>
</reference>
<dbReference type="EMBL" id="JAFNEN010000916">
    <property type="protein sequence ID" value="KAG8176133.1"/>
    <property type="molecule type" value="Genomic_DNA"/>
</dbReference>
<evidence type="ECO:0008006" key="4">
    <source>
        <dbReference type="Google" id="ProtNLM"/>
    </source>
</evidence>
<keyword evidence="3" id="KW-1185">Reference proteome</keyword>
<dbReference type="Proteomes" id="UP000827092">
    <property type="component" value="Unassembled WGS sequence"/>
</dbReference>
<feature type="compositionally biased region" description="Basic and acidic residues" evidence="1">
    <location>
        <begin position="132"/>
        <end position="146"/>
    </location>
</feature>
<feature type="region of interest" description="Disordered" evidence="1">
    <location>
        <begin position="1"/>
        <end position="186"/>
    </location>
</feature>
<proteinExistence type="predicted"/>
<accession>A0AAV6TWU8</accession>
<dbReference type="AlphaFoldDB" id="A0AAV6TWU8"/>
<evidence type="ECO:0000313" key="3">
    <source>
        <dbReference type="Proteomes" id="UP000827092"/>
    </source>
</evidence>
<gene>
    <name evidence="2" type="ORF">JTE90_012387</name>
</gene>
<evidence type="ECO:0000313" key="2">
    <source>
        <dbReference type="EMBL" id="KAG8176133.1"/>
    </source>
</evidence>
<feature type="compositionally biased region" description="Polar residues" evidence="1">
    <location>
        <begin position="91"/>
        <end position="110"/>
    </location>
</feature>
<feature type="compositionally biased region" description="Low complexity" evidence="1">
    <location>
        <begin position="111"/>
        <end position="124"/>
    </location>
</feature>
<feature type="compositionally biased region" description="Polar residues" evidence="1">
    <location>
        <begin position="23"/>
        <end position="35"/>
    </location>
</feature>
<evidence type="ECO:0000256" key="1">
    <source>
        <dbReference type="SAM" id="MobiDB-lite"/>
    </source>
</evidence>
<organism evidence="2 3">
    <name type="scientific">Oedothorax gibbosus</name>
    <dbReference type="NCBI Taxonomy" id="931172"/>
    <lineage>
        <taxon>Eukaryota</taxon>
        <taxon>Metazoa</taxon>
        <taxon>Ecdysozoa</taxon>
        <taxon>Arthropoda</taxon>
        <taxon>Chelicerata</taxon>
        <taxon>Arachnida</taxon>
        <taxon>Araneae</taxon>
        <taxon>Araneomorphae</taxon>
        <taxon>Entelegynae</taxon>
        <taxon>Araneoidea</taxon>
        <taxon>Linyphiidae</taxon>
        <taxon>Erigoninae</taxon>
        <taxon>Oedothorax</taxon>
    </lineage>
</organism>